<dbReference type="Proteomes" id="UP000183971">
    <property type="component" value="Unassembled WGS sequence"/>
</dbReference>
<reference evidence="2" key="1">
    <citation type="journal article" date="2016" name="Genome Biol. Evol.">
        <title>Comparative 'omics' of the Fusarium fujikuroi species complex highlights differences in genetic potential and metabolite synthesis.</title>
        <authorList>
            <person name="Niehaus E.-M."/>
            <person name="Muensterkoetter M."/>
            <person name="Proctor R.H."/>
            <person name="Brown D.W."/>
            <person name="Sharon A."/>
            <person name="Idan Y."/>
            <person name="Oren-Young L."/>
            <person name="Sieber C.M."/>
            <person name="Novak O."/>
            <person name="Pencik A."/>
            <person name="Tarkowska D."/>
            <person name="Hromadova K."/>
            <person name="Freeman S."/>
            <person name="Maymon M."/>
            <person name="Elazar M."/>
            <person name="Youssef S.A."/>
            <person name="El-Shabrawy E.S.M."/>
            <person name="Shalaby A.B.A."/>
            <person name="Houterman P."/>
            <person name="Brock N.L."/>
            <person name="Burkhardt I."/>
            <person name="Tsavkelova E.A."/>
            <person name="Dickschat J.S."/>
            <person name="Galuszka P."/>
            <person name="Gueldener U."/>
            <person name="Tudzynski B."/>
        </authorList>
    </citation>
    <scope>NUCLEOTIDE SEQUENCE [LARGE SCALE GENOMIC DNA]</scope>
    <source>
        <strain evidence="2">ET1</strain>
    </source>
</reference>
<dbReference type="EMBL" id="FJOF01000010">
    <property type="protein sequence ID" value="CZR45933.1"/>
    <property type="molecule type" value="Genomic_DNA"/>
</dbReference>
<organism evidence="1 2">
    <name type="scientific">Fusarium proliferatum (strain ET1)</name>
    <name type="common">Orchid endophyte fungus</name>
    <dbReference type="NCBI Taxonomy" id="1227346"/>
    <lineage>
        <taxon>Eukaryota</taxon>
        <taxon>Fungi</taxon>
        <taxon>Dikarya</taxon>
        <taxon>Ascomycota</taxon>
        <taxon>Pezizomycotina</taxon>
        <taxon>Sordariomycetes</taxon>
        <taxon>Hypocreomycetidae</taxon>
        <taxon>Hypocreales</taxon>
        <taxon>Nectriaceae</taxon>
        <taxon>Fusarium</taxon>
        <taxon>Fusarium fujikuroi species complex</taxon>
    </lineage>
</organism>
<dbReference type="GeneID" id="42056249"/>
<evidence type="ECO:0000313" key="1">
    <source>
        <dbReference type="EMBL" id="CZR45933.1"/>
    </source>
</evidence>
<sequence length="72" mass="7991">MPNDVPPLGKPEEEARRLGAYSYKAACESCAECMQWSYDDGLCRMDDKPQLMGSGFTPGLFQKKTRLIITSG</sequence>
<dbReference type="AlphaFoldDB" id="A0A1L7VZU6"/>
<name>A0A1L7VZU6_FUSPR</name>
<dbReference type="VEuPathDB" id="FungiDB:FPRO_11380"/>
<dbReference type="RefSeq" id="XP_031086467.1">
    <property type="nucleotide sequence ID" value="XM_031220850.1"/>
</dbReference>
<protein>
    <submittedName>
        <fullName evidence="1">Uncharacterized protein</fullName>
    </submittedName>
</protein>
<evidence type="ECO:0000313" key="2">
    <source>
        <dbReference type="Proteomes" id="UP000183971"/>
    </source>
</evidence>
<gene>
    <name evidence="1" type="ORF">FPRO_11380</name>
</gene>
<proteinExistence type="predicted"/>
<comment type="caution">
    <text evidence="1">The sequence shown here is derived from an EMBL/GenBank/DDBJ whole genome shotgun (WGS) entry which is preliminary data.</text>
</comment>
<keyword evidence="2" id="KW-1185">Reference proteome</keyword>
<accession>A0A1L7VZU6</accession>